<evidence type="ECO:0000256" key="4">
    <source>
        <dbReference type="ARBA" id="ARBA00022989"/>
    </source>
</evidence>
<dbReference type="InterPro" id="IPR000276">
    <property type="entry name" value="GPCR_Rhodpsn"/>
</dbReference>
<dbReference type="PROSITE" id="PS50262">
    <property type="entry name" value="G_PROTEIN_RECEP_F1_2"/>
    <property type="match status" value="1"/>
</dbReference>
<feature type="domain" description="G-protein coupled receptors family 1 profile" evidence="11">
    <location>
        <begin position="67"/>
        <end position="351"/>
    </location>
</feature>
<keyword evidence="8 9" id="KW-0807">Transducer</keyword>
<dbReference type="EnsemblMetazoa" id="XM_038189950.1">
    <property type="protein sequence ID" value="XP_038045878.1"/>
    <property type="gene ID" value="LOC119720309"/>
</dbReference>
<evidence type="ECO:0000313" key="12">
    <source>
        <dbReference type="EnsemblMetazoa" id="XP_038045878.1"/>
    </source>
</evidence>
<feature type="transmembrane region" description="Helical" evidence="10">
    <location>
        <begin position="92"/>
        <end position="117"/>
    </location>
</feature>
<dbReference type="GeneID" id="119720309"/>
<evidence type="ECO:0000256" key="7">
    <source>
        <dbReference type="ARBA" id="ARBA00023170"/>
    </source>
</evidence>
<proteinExistence type="inferred from homology"/>
<keyword evidence="6 10" id="KW-0472">Membrane</keyword>
<evidence type="ECO:0000256" key="2">
    <source>
        <dbReference type="ARBA" id="ARBA00022475"/>
    </source>
</evidence>
<dbReference type="GO" id="GO:0004930">
    <property type="term" value="F:G protein-coupled receptor activity"/>
    <property type="evidence" value="ECO:0007669"/>
    <property type="project" value="UniProtKB-KW"/>
</dbReference>
<dbReference type="OMA" id="IIYAYRY"/>
<dbReference type="OrthoDB" id="10042731at2759"/>
<evidence type="ECO:0000256" key="9">
    <source>
        <dbReference type="RuleBase" id="RU000688"/>
    </source>
</evidence>
<evidence type="ECO:0000256" key="10">
    <source>
        <dbReference type="SAM" id="Phobius"/>
    </source>
</evidence>
<comment type="subcellular location">
    <subcellularLocation>
        <location evidence="1">Cell membrane</location>
        <topology evidence="1">Multi-pass membrane protein</topology>
    </subcellularLocation>
</comment>
<keyword evidence="3 9" id="KW-0812">Transmembrane</keyword>
<keyword evidence="7 9" id="KW-0675">Receptor</keyword>
<keyword evidence="5 9" id="KW-0297">G-protein coupled receptor</keyword>
<evidence type="ECO:0000256" key="6">
    <source>
        <dbReference type="ARBA" id="ARBA00023136"/>
    </source>
</evidence>
<dbReference type="GO" id="GO:0005886">
    <property type="term" value="C:plasma membrane"/>
    <property type="evidence" value="ECO:0007669"/>
    <property type="project" value="UniProtKB-SubCell"/>
</dbReference>
<dbReference type="Gene3D" id="1.20.1070.10">
    <property type="entry name" value="Rhodopsin 7-helix transmembrane proteins"/>
    <property type="match status" value="1"/>
</dbReference>
<dbReference type="PRINTS" id="PR00237">
    <property type="entry name" value="GPCRRHODOPSN"/>
</dbReference>
<evidence type="ECO:0000313" key="13">
    <source>
        <dbReference type="Proteomes" id="UP000887568"/>
    </source>
</evidence>
<feature type="transmembrane region" description="Helical" evidence="10">
    <location>
        <begin position="288"/>
        <end position="309"/>
    </location>
</feature>
<comment type="similarity">
    <text evidence="9">Belongs to the G-protein coupled receptor 1 family.</text>
</comment>
<evidence type="ECO:0000256" key="5">
    <source>
        <dbReference type="ARBA" id="ARBA00023040"/>
    </source>
</evidence>
<sequence>MATSGRPIYPTVIWFDNASMTYLSTTPTDDFSTTDMFSQDKDEPDLSFFVVYVFGILLPLSLFIITGNLLVVISLRHASSTWAVLQKATNTFVASLAVADCLVGVALVPVFYLGIFVKSLKSDFYFCLVITSLMMVSCSISMLHVLGIALDRFLAVMYPLLYHSLMTERRTAIMVALTWCLAIGLGLTPYLGWRKPARKLEFCNIDQVLPFGYVLFTFILAFAVPLLTMAVMYTQITLAARRHVRRIAALPAVTVSRCVAASTSERGPGSDRTSDRLQKIFSVGDMKAITTTSIVVGVFVLCWLPPYILNFVLQYRNDNRPTGSELIRAPLVEAALNTLGFGNSAANPIIYAYRYREFRRGIRKMFARLCRPVCLRLCGRDGESDEGRQVNVIDLEHITVNPSSVTIGGRPNLGISCS</sequence>
<dbReference type="PROSITE" id="PS00237">
    <property type="entry name" value="G_PROTEIN_RECEP_F1_1"/>
    <property type="match status" value="1"/>
</dbReference>
<dbReference type="SUPFAM" id="SSF81321">
    <property type="entry name" value="Family A G protein-coupled receptor-like"/>
    <property type="match status" value="1"/>
</dbReference>
<evidence type="ECO:0000256" key="1">
    <source>
        <dbReference type="ARBA" id="ARBA00004651"/>
    </source>
</evidence>
<dbReference type="Pfam" id="PF00001">
    <property type="entry name" value="7tm_1"/>
    <property type="match status" value="1"/>
</dbReference>
<dbReference type="Proteomes" id="UP000887568">
    <property type="component" value="Unplaced"/>
</dbReference>
<feature type="transmembrane region" description="Helical" evidence="10">
    <location>
        <begin position="46"/>
        <end position="71"/>
    </location>
</feature>
<feature type="transmembrane region" description="Helical" evidence="10">
    <location>
        <begin position="211"/>
        <end position="236"/>
    </location>
</feature>
<dbReference type="AlphaFoldDB" id="A0A913Z228"/>
<evidence type="ECO:0000256" key="3">
    <source>
        <dbReference type="ARBA" id="ARBA00022692"/>
    </source>
</evidence>
<protein>
    <recommendedName>
        <fullName evidence="11">G-protein coupled receptors family 1 profile domain-containing protein</fullName>
    </recommendedName>
</protein>
<keyword evidence="13" id="KW-1185">Reference proteome</keyword>
<accession>A0A913Z228</accession>
<feature type="transmembrane region" description="Helical" evidence="10">
    <location>
        <begin position="329"/>
        <end position="353"/>
    </location>
</feature>
<keyword evidence="2" id="KW-1003">Cell membrane</keyword>
<organism evidence="12 13">
    <name type="scientific">Patiria miniata</name>
    <name type="common">Bat star</name>
    <name type="synonym">Asterina miniata</name>
    <dbReference type="NCBI Taxonomy" id="46514"/>
    <lineage>
        <taxon>Eukaryota</taxon>
        <taxon>Metazoa</taxon>
        <taxon>Echinodermata</taxon>
        <taxon>Eleutherozoa</taxon>
        <taxon>Asterozoa</taxon>
        <taxon>Asteroidea</taxon>
        <taxon>Valvatacea</taxon>
        <taxon>Valvatida</taxon>
        <taxon>Asterinidae</taxon>
        <taxon>Patiria</taxon>
    </lineage>
</organism>
<dbReference type="InterPro" id="IPR017452">
    <property type="entry name" value="GPCR_Rhodpsn_7TM"/>
</dbReference>
<feature type="transmembrane region" description="Helical" evidence="10">
    <location>
        <begin position="171"/>
        <end position="191"/>
    </location>
</feature>
<evidence type="ECO:0000259" key="11">
    <source>
        <dbReference type="PROSITE" id="PS50262"/>
    </source>
</evidence>
<reference evidence="12" key="1">
    <citation type="submission" date="2022-11" db="UniProtKB">
        <authorList>
            <consortium name="EnsemblMetazoa"/>
        </authorList>
    </citation>
    <scope>IDENTIFICATION</scope>
</reference>
<evidence type="ECO:0000256" key="8">
    <source>
        <dbReference type="ARBA" id="ARBA00023224"/>
    </source>
</evidence>
<dbReference type="SMART" id="SM01381">
    <property type="entry name" value="7TM_GPCR_Srsx"/>
    <property type="match status" value="1"/>
</dbReference>
<dbReference type="PANTHER" id="PTHR24248">
    <property type="entry name" value="ADRENERGIC RECEPTOR-RELATED G-PROTEIN COUPLED RECEPTOR"/>
    <property type="match status" value="1"/>
</dbReference>
<dbReference type="RefSeq" id="XP_038045878.1">
    <property type="nucleotide sequence ID" value="XM_038189950.1"/>
</dbReference>
<feature type="transmembrane region" description="Helical" evidence="10">
    <location>
        <begin position="123"/>
        <end position="150"/>
    </location>
</feature>
<keyword evidence="4 10" id="KW-1133">Transmembrane helix</keyword>
<name>A0A913Z228_PATMI</name>